<reference evidence="1 2" key="1">
    <citation type="journal article" date="2015" name="Genome Announc.">
        <title>Draft Genome of the Euendolithic (true boring) Cyanobacterium Mastigocoleus testarum strain BC008.</title>
        <authorList>
            <person name="Guida B.S."/>
            <person name="Garcia-Pichel F."/>
        </authorList>
    </citation>
    <scope>NUCLEOTIDE SEQUENCE [LARGE SCALE GENOMIC DNA]</scope>
    <source>
        <strain evidence="1 2">BC008</strain>
    </source>
</reference>
<gene>
    <name evidence="1" type="ORF">BC008_14930</name>
</gene>
<accession>A0A0V7ZH19</accession>
<keyword evidence="2" id="KW-1185">Reference proteome</keyword>
<dbReference type="OrthoDB" id="529608at2"/>
<dbReference type="Proteomes" id="UP000053372">
    <property type="component" value="Unassembled WGS sequence"/>
</dbReference>
<organism evidence="1 2">
    <name type="scientific">Mastigocoleus testarum BC008</name>
    <dbReference type="NCBI Taxonomy" id="371196"/>
    <lineage>
        <taxon>Bacteria</taxon>
        <taxon>Bacillati</taxon>
        <taxon>Cyanobacteriota</taxon>
        <taxon>Cyanophyceae</taxon>
        <taxon>Nostocales</taxon>
        <taxon>Hapalosiphonaceae</taxon>
        <taxon>Mastigocoleus</taxon>
    </lineage>
</organism>
<dbReference type="AlphaFoldDB" id="A0A0V7ZH19"/>
<comment type="caution">
    <text evidence="1">The sequence shown here is derived from an EMBL/GenBank/DDBJ whole genome shotgun (WGS) entry which is preliminary data.</text>
</comment>
<dbReference type="EMBL" id="LMTZ01000133">
    <property type="protein sequence ID" value="KST63745.1"/>
    <property type="molecule type" value="Genomic_DNA"/>
</dbReference>
<proteinExistence type="predicted"/>
<evidence type="ECO:0000313" key="1">
    <source>
        <dbReference type="EMBL" id="KST63745.1"/>
    </source>
</evidence>
<name>A0A0V7ZH19_9CYAN</name>
<dbReference type="RefSeq" id="WP_027843898.1">
    <property type="nucleotide sequence ID" value="NZ_LMTZ01000133.1"/>
</dbReference>
<protein>
    <submittedName>
        <fullName evidence="1">Uncharacterized protein</fullName>
    </submittedName>
</protein>
<evidence type="ECO:0000313" key="2">
    <source>
        <dbReference type="Proteomes" id="UP000053372"/>
    </source>
</evidence>
<sequence>MPSKKTLTRDEENQGKTRLLLALWAFGGAKEEVKRGEITKRVVPKGKKVADYQEVFQQLEKQKAIAISKKGFSLVSPKGLEILNESLKSSDFAFEGTIIGTWVANALLKWVKEVDSKAISTSQNKLAKDDESSKEFIDSYEEFKEMTLQVYDELNKDEKLNNLVPIYQIRRQIGDRVNRQYFDSWLLEMQANDILQLQGGSLPDNDPAKIKDSIETQLSGLRCYAKLLSS</sequence>